<dbReference type="InterPro" id="IPR037914">
    <property type="entry name" value="SpoVT-AbrB_sf"/>
</dbReference>
<dbReference type="EMBL" id="JHAC01000044">
    <property type="protein sequence ID" value="EYB67264.1"/>
    <property type="molecule type" value="Genomic_DNA"/>
</dbReference>
<keyword evidence="4" id="KW-1185">Reference proteome</keyword>
<keyword evidence="1" id="KW-0238">DNA-binding</keyword>
<dbReference type="PROSITE" id="PS51740">
    <property type="entry name" value="SPOVT_ABRB"/>
    <property type="match status" value="1"/>
</dbReference>
<evidence type="ECO:0000259" key="2">
    <source>
        <dbReference type="PROSITE" id="PS51740"/>
    </source>
</evidence>
<feature type="domain" description="SpoVT-AbrB" evidence="2">
    <location>
        <begin position="4"/>
        <end position="44"/>
    </location>
</feature>
<name>A0A016QNA8_9DEIO</name>
<dbReference type="Gene3D" id="2.10.260.10">
    <property type="match status" value="1"/>
</dbReference>
<proteinExistence type="predicted"/>
<dbReference type="RefSeq" id="WP_034358999.1">
    <property type="nucleotide sequence ID" value="NZ_JHAC01000044.1"/>
</dbReference>
<comment type="caution">
    <text evidence="3">The sequence shown here is derived from an EMBL/GenBank/DDBJ whole genome shotgun (WGS) entry which is preliminary data.</text>
</comment>
<dbReference type="SUPFAM" id="SSF89447">
    <property type="entry name" value="AbrB/MazE/MraZ-like"/>
    <property type="match status" value="1"/>
</dbReference>
<dbReference type="OrthoDB" id="9810009at2"/>
<dbReference type="Proteomes" id="UP000020492">
    <property type="component" value="Unassembled WGS sequence"/>
</dbReference>
<evidence type="ECO:0000313" key="4">
    <source>
        <dbReference type="Proteomes" id="UP000020492"/>
    </source>
</evidence>
<sequence>MTRSRTFKSGNSQAVRIPQELQLPYGEVEIVRRGRDLIITPVQRQDGLAIFEALTAFEGPLEREQPAAQQEREALV</sequence>
<dbReference type="STRING" id="1476583.DEIPH_ctg046orf0071"/>
<dbReference type="GO" id="GO:0003677">
    <property type="term" value="F:DNA binding"/>
    <property type="evidence" value="ECO:0007669"/>
    <property type="project" value="UniProtKB-UniRule"/>
</dbReference>
<protein>
    <recommendedName>
        <fullName evidence="2">SpoVT-AbrB domain-containing protein</fullName>
    </recommendedName>
</protein>
<evidence type="ECO:0000313" key="3">
    <source>
        <dbReference type="EMBL" id="EYB67264.1"/>
    </source>
</evidence>
<dbReference type="AlphaFoldDB" id="A0A016QNA8"/>
<evidence type="ECO:0000256" key="1">
    <source>
        <dbReference type="PROSITE-ProRule" id="PRU01076"/>
    </source>
</evidence>
<dbReference type="PATRIC" id="fig|1476583.3.peg.2740"/>
<organism evidence="3 4">
    <name type="scientific">Deinococcus phoenicis</name>
    <dbReference type="NCBI Taxonomy" id="1476583"/>
    <lineage>
        <taxon>Bacteria</taxon>
        <taxon>Thermotogati</taxon>
        <taxon>Deinococcota</taxon>
        <taxon>Deinococci</taxon>
        <taxon>Deinococcales</taxon>
        <taxon>Deinococcaceae</taxon>
        <taxon>Deinococcus</taxon>
    </lineage>
</organism>
<accession>A0A016QNA8</accession>
<reference evidence="3 4" key="1">
    <citation type="submission" date="2014-03" db="EMBL/GenBank/DDBJ databases">
        <title>Draft genome sequence of Deinococcus phoenicis 1P10ME.</title>
        <authorList>
            <person name="Stepanov V.G."/>
            <person name="Vaishampayan P."/>
            <person name="Venkateswaran K."/>
            <person name="Fox G.E."/>
        </authorList>
    </citation>
    <scope>NUCLEOTIDE SEQUENCE [LARGE SCALE GENOMIC DNA]</scope>
    <source>
        <strain evidence="3 4">1P10ME</strain>
    </source>
</reference>
<dbReference type="InterPro" id="IPR007159">
    <property type="entry name" value="SpoVT-AbrB_dom"/>
</dbReference>
<gene>
    <name evidence="3" type="ORF">DEIPH_ctg046orf0071</name>
</gene>
<dbReference type="Pfam" id="PF04014">
    <property type="entry name" value="MazE_antitoxin"/>
    <property type="match status" value="1"/>
</dbReference>